<dbReference type="GO" id="GO:0045259">
    <property type="term" value="C:proton-transporting ATP synthase complex"/>
    <property type="evidence" value="ECO:0007669"/>
    <property type="project" value="UniProtKB-KW"/>
</dbReference>
<feature type="transmembrane region" description="Helical" evidence="13">
    <location>
        <begin position="12"/>
        <end position="33"/>
    </location>
</feature>
<reference evidence="14" key="1">
    <citation type="submission" date="2012-06" db="EMBL/GenBank/DDBJ databases">
        <title>Mitogenomics of the Coleoptera under dense taxon sampling.</title>
        <authorList>
            <person name="Timmermans M.J.T.N."/>
            <person name="Lim J."/>
            <person name="Dodsworth S."/>
            <person name="Haran J."/>
            <person name="Ahrens D."/>
            <person name="Bocak L."/>
            <person name="London A."/>
            <person name="Culverwell L."/>
            <person name="Vogler A.P."/>
        </authorList>
    </citation>
    <scope>NUCLEOTIDE SEQUENCE</scope>
</reference>
<evidence type="ECO:0000256" key="8">
    <source>
        <dbReference type="ARBA" id="ARBA00022989"/>
    </source>
</evidence>
<geneLocation type="mitochondrion" evidence="14"/>
<evidence type="ECO:0000256" key="13">
    <source>
        <dbReference type="SAM" id="Phobius"/>
    </source>
</evidence>
<keyword evidence="6 12" id="KW-0812">Transmembrane</keyword>
<comment type="similarity">
    <text evidence="2 12">Belongs to the ATPase protein 8 family.</text>
</comment>
<keyword evidence="9 12" id="KW-0406">Ion transport</keyword>
<evidence type="ECO:0000256" key="12">
    <source>
        <dbReference type="RuleBase" id="RU003661"/>
    </source>
</evidence>
<evidence type="ECO:0000256" key="3">
    <source>
        <dbReference type="ARBA" id="ARBA00011291"/>
    </source>
</evidence>
<evidence type="ECO:0000256" key="2">
    <source>
        <dbReference type="ARBA" id="ARBA00008892"/>
    </source>
</evidence>
<dbReference type="EMBL" id="JX412782">
    <property type="protein sequence ID" value="ALO76763.1"/>
    <property type="molecule type" value="Genomic_DNA"/>
</dbReference>
<dbReference type="Pfam" id="PF00895">
    <property type="entry name" value="ATP-synt_8"/>
    <property type="match status" value="1"/>
</dbReference>
<evidence type="ECO:0000256" key="4">
    <source>
        <dbReference type="ARBA" id="ARBA00022448"/>
    </source>
</evidence>
<gene>
    <name evidence="14" type="primary">atp8</name>
</gene>
<dbReference type="InterPro" id="IPR001421">
    <property type="entry name" value="ATP8_metazoa"/>
</dbReference>
<comment type="subcellular location">
    <subcellularLocation>
        <location evidence="1 12">Mitochondrion membrane</location>
        <topology evidence="1 12">Single-pass membrane protein</topology>
    </subcellularLocation>
</comment>
<comment type="subunit">
    <text evidence="3">F-type ATPases have 2 components, CF(1) - the catalytic core - and CF(0) - the membrane proton channel.</text>
</comment>
<protein>
    <recommendedName>
        <fullName evidence="12">ATP synthase complex subunit 8</fullName>
    </recommendedName>
</protein>
<evidence type="ECO:0000256" key="11">
    <source>
        <dbReference type="ARBA" id="ARBA00023136"/>
    </source>
</evidence>
<keyword evidence="8 13" id="KW-1133">Transmembrane helix</keyword>
<keyword evidence="10 12" id="KW-0496">Mitochondrion</keyword>
<dbReference type="GO" id="GO:0015986">
    <property type="term" value="P:proton motive force-driven ATP synthesis"/>
    <property type="evidence" value="ECO:0007669"/>
    <property type="project" value="InterPro"/>
</dbReference>
<dbReference type="GO" id="GO:0031966">
    <property type="term" value="C:mitochondrial membrane"/>
    <property type="evidence" value="ECO:0007669"/>
    <property type="project" value="UniProtKB-SubCell"/>
</dbReference>
<evidence type="ECO:0000256" key="10">
    <source>
        <dbReference type="ARBA" id="ARBA00023128"/>
    </source>
</evidence>
<evidence type="ECO:0000256" key="7">
    <source>
        <dbReference type="ARBA" id="ARBA00022781"/>
    </source>
</evidence>
<evidence type="ECO:0000256" key="6">
    <source>
        <dbReference type="ARBA" id="ARBA00022692"/>
    </source>
</evidence>
<organism evidence="14">
    <name type="scientific">Sciobius sp. SCI01</name>
    <dbReference type="NCBI Taxonomy" id="1205648"/>
    <lineage>
        <taxon>Eukaryota</taxon>
        <taxon>Metazoa</taxon>
        <taxon>Ecdysozoa</taxon>
        <taxon>Arthropoda</taxon>
        <taxon>Hexapoda</taxon>
        <taxon>Insecta</taxon>
        <taxon>Pterygota</taxon>
        <taxon>Neoptera</taxon>
        <taxon>Endopterygota</taxon>
        <taxon>Coleoptera</taxon>
        <taxon>Polyphaga</taxon>
        <taxon>Cucujiformia</taxon>
        <taxon>Curculionidae</taxon>
        <taxon>Entiminae</taxon>
        <taxon>Otiorhynchini</taxon>
        <taxon>Sciobius</taxon>
    </lineage>
</organism>
<evidence type="ECO:0000256" key="5">
    <source>
        <dbReference type="ARBA" id="ARBA00022547"/>
    </source>
</evidence>
<keyword evidence="5 12" id="KW-0138">CF(0)</keyword>
<dbReference type="AlphaFoldDB" id="A0A0S2MPW1"/>
<dbReference type="GO" id="GO:0015078">
    <property type="term" value="F:proton transmembrane transporter activity"/>
    <property type="evidence" value="ECO:0007669"/>
    <property type="project" value="InterPro"/>
</dbReference>
<evidence type="ECO:0000256" key="1">
    <source>
        <dbReference type="ARBA" id="ARBA00004304"/>
    </source>
</evidence>
<sequence length="51" mass="6407">MPQMAPINWLTLYFLFITVFLMFIIINYFIFLYTPKMIKRKKITSKLNWKW</sequence>
<accession>A0A0S2MPW1</accession>
<proteinExistence type="inferred from homology"/>
<keyword evidence="4 12" id="KW-0813">Transport</keyword>
<evidence type="ECO:0000313" key="14">
    <source>
        <dbReference type="EMBL" id="ALO76763.1"/>
    </source>
</evidence>
<name>A0A0S2MPW1_9CUCU</name>
<keyword evidence="11 13" id="KW-0472">Membrane</keyword>
<evidence type="ECO:0000256" key="9">
    <source>
        <dbReference type="ARBA" id="ARBA00023065"/>
    </source>
</evidence>
<keyword evidence="7 12" id="KW-0375">Hydrogen ion transport</keyword>